<comment type="caution">
    <text evidence="1">The sequence shown here is derived from an EMBL/GenBank/DDBJ whole genome shotgun (WGS) entry which is preliminary data.</text>
</comment>
<accession>A0A4C1WQL2</accession>
<dbReference type="AlphaFoldDB" id="A0A4C1WQL2"/>
<keyword evidence="2" id="KW-1185">Reference proteome</keyword>
<evidence type="ECO:0000313" key="2">
    <source>
        <dbReference type="Proteomes" id="UP000299102"/>
    </source>
</evidence>
<proteinExistence type="predicted"/>
<gene>
    <name evidence="1" type="ORF">EVAR_4688_1</name>
</gene>
<evidence type="ECO:0000313" key="1">
    <source>
        <dbReference type="EMBL" id="GBP52405.1"/>
    </source>
</evidence>
<dbReference type="EMBL" id="BGZK01000602">
    <property type="protein sequence ID" value="GBP52405.1"/>
    <property type="molecule type" value="Genomic_DNA"/>
</dbReference>
<name>A0A4C1WQL2_EUMVA</name>
<reference evidence="1 2" key="1">
    <citation type="journal article" date="2019" name="Commun. Biol.">
        <title>The bagworm genome reveals a unique fibroin gene that provides high tensile strength.</title>
        <authorList>
            <person name="Kono N."/>
            <person name="Nakamura H."/>
            <person name="Ohtoshi R."/>
            <person name="Tomita M."/>
            <person name="Numata K."/>
            <person name="Arakawa K."/>
        </authorList>
    </citation>
    <scope>NUCLEOTIDE SEQUENCE [LARGE SCALE GENOMIC DNA]</scope>
</reference>
<organism evidence="1 2">
    <name type="scientific">Eumeta variegata</name>
    <name type="common">Bagworm moth</name>
    <name type="synonym">Eumeta japonica</name>
    <dbReference type="NCBI Taxonomy" id="151549"/>
    <lineage>
        <taxon>Eukaryota</taxon>
        <taxon>Metazoa</taxon>
        <taxon>Ecdysozoa</taxon>
        <taxon>Arthropoda</taxon>
        <taxon>Hexapoda</taxon>
        <taxon>Insecta</taxon>
        <taxon>Pterygota</taxon>
        <taxon>Neoptera</taxon>
        <taxon>Endopterygota</taxon>
        <taxon>Lepidoptera</taxon>
        <taxon>Glossata</taxon>
        <taxon>Ditrysia</taxon>
        <taxon>Tineoidea</taxon>
        <taxon>Psychidae</taxon>
        <taxon>Oiketicinae</taxon>
        <taxon>Eumeta</taxon>
    </lineage>
</organism>
<dbReference type="Proteomes" id="UP000299102">
    <property type="component" value="Unassembled WGS sequence"/>
</dbReference>
<protein>
    <submittedName>
        <fullName evidence="1">Uncharacterized protein</fullName>
    </submittedName>
</protein>
<sequence>MFKQLKIDSREPKNYIFRASAKLRQINPLVSDVVVVLVTPTSSDISSLRPALGQRGGLNVRMLLSMTKDCHMFSAQIPYEELRLYLKRQRFDCDQDKGVRIPRNCNQDVFVWRQVRRWRLVSSKVLFKWENANLLTDVALRLGSALFGTPGDNQTEPKSVHLE</sequence>